<protein>
    <submittedName>
        <fullName evidence="1">(salmon louse) hypothetical protein</fullName>
    </submittedName>
</protein>
<evidence type="ECO:0000313" key="2">
    <source>
        <dbReference type="Proteomes" id="UP000675881"/>
    </source>
</evidence>
<dbReference type="Proteomes" id="UP000675881">
    <property type="component" value="Unassembled WGS sequence"/>
</dbReference>
<evidence type="ECO:0000313" key="1">
    <source>
        <dbReference type="EMBL" id="CAF2743716.1"/>
    </source>
</evidence>
<dbReference type="EMBL" id="CAJNVT010000047">
    <property type="protein sequence ID" value="CAF2743716.1"/>
    <property type="molecule type" value="Genomic_DNA"/>
</dbReference>
<sequence>MVDKGTQSRASLIFSVLKPNGKVRGWGLLFLFLQISSGQCTDLTDLHMVRALSMMSSPESTMLSGVEEENELSKAIETSKTGNRFAVSEMASEAGLSILRNGLFFWVIRLVVPTSIRVEYT</sequence>
<comment type="caution">
    <text evidence="1">The sequence shown here is derived from an EMBL/GenBank/DDBJ whole genome shotgun (WGS) entry which is preliminary data.</text>
</comment>
<proteinExistence type="predicted"/>
<organism evidence="1 2">
    <name type="scientific">Lepeophtheirus salmonis</name>
    <name type="common">Salmon louse</name>
    <name type="synonym">Caligus salmonis</name>
    <dbReference type="NCBI Taxonomy" id="72036"/>
    <lineage>
        <taxon>Eukaryota</taxon>
        <taxon>Metazoa</taxon>
        <taxon>Ecdysozoa</taxon>
        <taxon>Arthropoda</taxon>
        <taxon>Crustacea</taxon>
        <taxon>Multicrustacea</taxon>
        <taxon>Hexanauplia</taxon>
        <taxon>Copepoda</taxon>
        <taxon>Siphonostomatoida</taxon>
        <taxon>Caligidae</taxon>
        <taxon>Lepeophtheirus</taxon>
    </lineage>
</organism>
<name>A0A817FCH3_LEPSM</name>
<reference evidence="1" key="1">
    <citation type="submission" date="2021-02" db="EMBL/GenBank/DDBJ databases">
        <authorList>
            <person name="Bekaert M."/>
        </authorList>
    </citation>
    <scope>NUCLEOTIDE SEQUENCE</scope>
    <source>
        <strain evidence="1">IoA-00</strain>
    </source>
</reference>
<dbReference type="AlphaFoldDB" id="A0A817FCH3"/>
<accession>A0A817FCH3</accession>
<keyword evidence="2" id="KW-1185">Reference proteome</keyword>
<gene>
    <name evidence="1" type="ORF">LSAA_175</name>
</gene>